<reference evidence="1 2" key="1">
    <citation type="journal article" date="2005" name="Genome Res.">
        <title>Comparative and functional genomic analyses of the pathogenicity of phytopathogen Xanthomonas campestris pv. campestris.</title>
        <authorList>
            <person name="Qian W."/>
            <person name="Jia Y."/>
            <person name="Ren S.X."/>
            <person name="He Y.Q."/>
            <person name="Feng J.X."/>
            <person name="Lu L.F."/>
            <person name="Sun Q."/>
            <person name="Ying G."/>
            <person name="Tang D.J."/>
            <person name="Tang H."/>
            <person name="Wu W."/>
            <person name="Hao P."/>
            <person name="Wang L."/>
            <person name="Jiang B.L."/>
            <person name="Zeng S."/>
            <person name="Gu W.Y."/>
            <person name="Lu G."/>
            <person name="Rong L."/>
            <person name="Tian Y."/>
            <person name="Yao Z."/>
            <person name="Fu G."/>
            <person name="Chen B."/>
            <person name="Fang R."/>
            <person name="Qiang B."/>
            <person name="Chen Z."/>
            <person name="Zhao G.P."/>
            <person name="Tang J.L."/>
            <person name="He C."/>
        </authorList>
    </citation>
    <scope>NUCLEOTIDE SEQUENCE [LARGE SCALE GENOMIC DNA]</scope>
    <source>
        <strain evidence="1 2">8004</strain>
    </source>
</reference>
<dbReference type="HOGENOM" id="CLU_3190641_0_0_6"/>
<organism evidence="1 2">
    <name type="scientific">Xanthomonas campestris pv. campestris (strain 8004)</name>
    <dbReference type="NCBI Taxonomy" id="314565"/>
    <lineage>
        <taxon>Bacteria</taxon>
        <taxon>Pseudomonadati</taxon>
        <taxon>Pseudomonadota</taxon>
        <taxon>Gammaproteobacteria</taxon>
        <taxon>Lysobacterales</taxon>
        <taxon>Lysobacteraceae</taxon>
        <taxon>Xanthomonas</taxon>
    </lineage>
</organism>
<name>A0A0H2X3S4_XANC8</name>
<dbReference type="Proteomes" id="UP000000420">
    <property type="component" value="Chromosome"/>
</dbReference>
<evidence type="ECO:0000313" key="1">
    <source>
        <dbReference type="EMBL" id="AAY47691.1"/>
    </source>
</evidence>
<evidence type="ECO:0000313" key="2">
    <source>
        <dbReference type="Proteomes" id="UP000000420"/>
    </source>
</evidence>
<protein>
    <submittedName>
        <fullName evidence="1">Uncharacterized protein</fullName>
    </submittedName>
</protein>
<accession>A0A0H2X3S4</accession>
<sequence length="46" mass="5306">MMRFVSERVRFPNESHGFYTEAHGREYYTRLLALLSKELGGSAAVQ</sequence>
<proteinExistence type="predicted"/>
<dbReference type="KEGG" id="xcb:XC_0610"/>
<dbReference type="EMBL" id="CP000050">
    <property type="protein sequence ID" value="AAY47691.1"/>
    <property type="molecule type" value="Genomic_DNA"/>
</dbReference>
<gene>
    <name evidence="1" type="ordered locus">XC_0610</name>
</gene>
<dbReference type="AlphaFoldDB" id="A0A0H2X3S4"/>